<gene>
    <name evidence="2" type="ORF">DH2020_015357</name>
</gene>
<dbReference type="InterPro" id="IPR000008">
    <property type="entry name" value="C2_dom"/>
</dbReference>
<evidence type="ECO:0000259" key="1">
    <source>
        <dbReference type="PROSITE" id="PS50004"/>
    </source>
</evidence>
<comment type="caution">
    <text evidence="2">The sequence shown here is derived from an EMBL/GenBank/DDBJ whole genome shotgun (WGS) entry which is preliminary data.</text>
</comment>
<dbReference type="EMBL" id="JABTTQ020000008">
    <property type="protein sequence ID" value="KAK6150425.1"/>
    <property type="molecule type" value="Genomic_DNA"/>
</dbReference>
<sequence length="204" mass="23105">MDSSSSLSCELRIIKAKNIVTKSSETVFIKCYLFAGKNKSVKLDTQQISSSKSADHLITWDQTFSLDCLGNQESIKWLKKETLVLELRSRKSASFIGRVQGSKLIGRAEVPWRDFVDSMNAEIEKWVPIIPRNKGRVYDDVIKLPAVHIGMKIEECDKGITNMERKRIIISEERGDEWCGCRDGGCKSCVDYEFYAIEAALEAL</sequence>
<name>A0ABR0WT87_REHGL</name>
<accession>A0ABR0WT87</accession>
<dbReference type="PROSITE" id="PS50004">
    <property type="entry name" value="C2"/>
    <property type="match status" value="1"/>
</dbReference>
<dbReference type="SUPFAM" id="SSF49562">
    <property type="entry name" value="C2 domain (Calcium/lipid-binding domain, CaLB)"/>
    <property type="match status" value="1"/>
</dbReference>
<dbReference type="Gene3D" id="2.60.40.150">
    <property type="entry name" value="C2 domain"/>
    <property type="match status" value="1"/>
</dbReference>
<reference evidence="2 3" key="1">
    <citation type="journal article" date="2021" name="Comput. Struct. Biotechnol. J.">
        <title>De novo genome assembly of the potent medicinal plant Rehmannia glutinosa using nanopore technology.</title>
        <authorList>
            <person name="Ma L."/>
            <person name="Dong C."/>
            <person name="Song C."/>
            <person name="Wang X."/>
            <person name="Zheng X."/>
            <person name="Niu Y."/>
            <person name="Chen S."/>
            <person name="Feng W."/>
        </authorList>
    </citation>
    <scope>NUCLEOTIDE SEQUENCE [LARGE SCALE GENOMIC DNA]</scope>
    <source>
        <strain evidence="2">DH-2019</strain>
    </source>
</reference>
<evidence type="ECO:0000313" key="2">
    <source>
        <dbReference type="EMBL" id="KAK6150425.1"/>
    </source>
</evidence>
<dbReference type="Proteomes" id="UP001318860">
    <property type="component" value="Unassembled WGS sequence"/>
</dbReference>
<feature type="domain" description="C2" evidence="1">
    <location>
        <begin position="1"/>
        <end position="127"/>
    </location>
</feature>
<proteinExistence type="predicted"/>
<keyword evidence="3" id="KW-1185">Reference proteome</keyword>
<dbReference type="PANTHER" id="PTHR35503">
    <property type="entry name" value="OSJNBA0006M15.15 PROTEIN"/>
    <property type="match status" value="1"/>
</dbReference>
<evidence type="ECO:0000313" key="3">
    <source>
        <dbReference type="Proteomes" id="UP001318860"/>
    </source>
</evidence>
<organism evidence="2 3">
    <name type="scientific">Rehmannia glutinosa</name>
    <name type="common">Chinese foxglove</name>
    <dbReference type="NCBI Taxonomy" id="99300"/>
    <lineage>
        <taxon>Eukaryota</taxon>
        <taxon>Viridiplantae</taxon>
        <taxon>Streptophyta</taxon>
        <taxon>Embryophyta</taxon>
        <taxon>Tracheophyta</taxon>
        <taxon>Spermatophyta</taxon>
        <taxon>Magnoliopsida</taxon>
        <taxon>eudicotyledons</taxon>
        <taxon>Gunneridae</taxon>
        <taxon>Pentapetalae</taxon>
        <taxon>asterids</taxon>
        <taxon>lamiids</taxon>
        <taxon>Lamiales</taxon>
        <taxon>Orobanchaceae</taxon>
        <taxon>Rehmannieae</taxon>
        <taxon>Rehmannia</taxon>
    </lineage>
</organism>
<protein>
    <recommendedName>
        <fullName evidence="1">C2 domain-containing protein</fullName>
    </recommendedName>
</protein>
<dbReference type="InterPro" id="IPR035892">
    <property type="entry name" value="C2_domain_sf"/>
</dbReference>
<dbReference type="PANTHER" id="PTHR35503:SF2">
    <property type="entry name" value="OS04G0455700 PROTEIN"/>
    <property type="match status" value="1"/>
</dbReference>